<keyword evidence="18" id="KW-1185">Reference proteome</keyword>
<evidence type="ECO:0000313" key="17">
    <source>
        <dbReference type="EMBL" id="KAG2456500.1"/>
    </source>
</evidence>
<feature type="region of interest" description="Disordered" evidence="14">
    <location>
        <begin position="334"/>
        <end position="379"/>
    </location>
</feature>
<dbReference type="InterPro" id="IPR019102">
    <property type="entry name" value="TF_HMG_box_BBX_DUF2028"/>
</dbReference>
<feature type="domain" description="HMG box" evidence="15">
    <location>
        <begin position="133"/>
        <end position="201"/>
    </location>
</feature>
<dbReference type="InterPro" id="IPR003599">
    <property type="entry name" value="Ig_sub"/>
</dbReference>
<evidence type="ECO:0000256" key="13">
    <source>
        <dbReference type="PROSITE-ProRule" id="PRU00267"/>
    </source>
</evidence>
<dbReference type="InterPro" id="IPR049523">
    <property type="entry name" value="BBX_HMG-box"/>
</dbReference>
<dbReference type="GO" id="GO:0000977">
    <property type="term" value="F:RNA polymerase II transcription regulatory region sequence-specific DNA binding"/>
    <property type="evidence" value="ECO:0007669"/>
    <property type="project" value="TreeGrafter"/>
</dbReference>
<keyword evidence="4" id="KW-0832">Ubl conjugation</keyword>
<evidence type="ECO:0000256" key="12">
    <source>
        <dbReference type="ARBA" id="ARBA00082897"/>
    </source>
</evidence>
<feature type="domain" description="Ig-like" evidence="16">
    <location>
        <begin position="900"/>
        <end position="1016"/>
    </location>
</feature>
<dbReference type="SUPFAM" id="SSF48726">
    <property type="entry name" value="Immunoglobulin"/>
    <property type="match status" value="4"/>
</dbReference>
<dbReference type="CDD" id="cd21989">
    <property type="entry name" value="HMG-box_HBP2"/>
    <property type="match status" value="1"/>
</dbReference>
<dbReference type="PROSITE" id="PS50118">
    <property type="entry name" value="HMG_BOX_2"/>
    <property type="match status" value="1"/>
</dbReference>
<dbReference type="SMART" id="SM00409">
    <property type="entry name" value="IG"/>
    <property type="match status" value="2"/>
</dbReference>
<evidence type="ECO:0000256" key="14">
    <source>
        <dbReference type="SAM" id="MobiDB-lite"/>
    </source>
</evidence>
<feature type="region of interest" description="Disordered" evidence="14">
    <location>
        <begin position="54"/>
        <end position="74"/>
    </location>
</feature>
<keyword evidence="8 13" id="KW-0539">Nucleus</keyword>
<evidence type="ECO:0000256" key="2">
    <source>
        <dbReference type="ARBA" id="ARBA00022499"/>
    </source>
</evidence>
<dbReference type="Pfam" id="PF00505">
    <property type="entry name" value="HMG_box"/>
    <property type="match status" value="1"/>
</dbReference>
<dbReference type="PANTHER" id="PTHR13059">
    <property type="entry name" value="HMG-BOX TRANSCRIPTION FACTOR BBX"/>
    <property type="match status" value="1"/>
</dbReference>
<dbReference type="GO" id="GO:0000981">
    <property type="term" value="F:DNA-binding transcription factor activity, RNA polymerase II-specific"/>
    <property type="evidence" value="ECO:0007669"/>
    <property type="project" value="TreeGrafter"/>
</dbReference>
<proteinExistence type="predicted"/>
<dbReference type="PROSITE" id="PS50835">
    <property type="entry name" value="IG_LIKE"/>
    <property type="match status" value="3"/>
</dbReference>
<organism evidence="17 18">
    <name type="scientific">Polypterus senegalus</name>
    <name type="common">Senegal bichir</name>
    <dbReference type="NCBI Taxonomy" id="55291"/>
    <lineage>
        <taxon>Eukaryota</taxon>
        <taxon>Metazoa</taxon>
        <taxon>Chordata</taxon>
        <taxon>Craniata</taxon>
        <taxon>Vertebrata</taxon>
        <taxon>Euteleostomi</taxon>
        <taxon>Actinopterygii</taxon>
        <taxon>Polypteriformes</taxon>
        <taxon>Polypteridae</taxon>
        <taxon>Polypterus</taxon>
    </lineage>
</organism>
<protein>
    <recommendedName>
        <fullName evidence="10">HMG box transcription factor BBX</fullName>
    </recommendedName>
    <alternativeName>
        <fullName evidence="12">Bobby sox homolog</fullName>
    </alternativeName>
    <alternativeName>
        <fullName evidence="11">HMG box-containing protein 2</fullName>
    </alternativeName>
</protein>
<name>A0A8X7WUZ6_POLSE</name>
<evidence type="ECO:0000256" key="6">
    <source>
        <dbReference type="ARBA" id="ARBA00023125"/>
    </source>
</evidence>
<dbReference type="InterPro" id="IPR036910">
    <property type="entry name" value="HMG_box_dom_sf"/>
</dbReference>
<evidence type="ECO:0000259" key="16">
    <source>
        <dbReference type="PROSITE" id="PS50835"/>
    </source>
</evidence>
<evidence type="ECO:0000256" key="5">
    <source>
        <dbReference type="ARBA" id="ARBA00023015"/>
    </source>
</evidence>
<evidence type="ECO:0000256" key="10">
    <source>
        <dbReference type="ARBA" id="ARBA00073049"/>
    </source>
</evidence>
<reference evidence="17 18" key="1">
    <citation type="journal article" date="2021" name="Cell">
        <title>Tracing the genetic footprints of vertebrate landing in non-teleost ray-finned fishes.</title>
        <authorList>
            <person name="Bi X."/>
            <person name="Wang K."/>
            <person name="Yang L."/>
            <person name="Pan H."/>
            <person name="Jiang H."/>
            <person name="Wei Q."/>
            <person name="Fang M."/>
            <person name="Yu H."/>
            <person name="Zhu C."/>
            <person name="Cai Y."/>
            <person name="He Y."/>
            <person name="Gan X."/>
            <person name="Zeng H."/>
            <person name="Yu D."/>
            <person name="Zhu Y."/>
            <person name="Jiang H."/>
            <person name="Qiu Q."/>
            <person name="Yang H."/>
            <person name="Zhang Y.E."/>
            <person name="Wang W."/>
            <person name="Zhu M."/>
            <person name="He S."/>
            <person name="Zhang G."/>
        </authorList>
    </citation>
    <scope>NUCLEOTIDE SEQUENCE [LARGE SCALE GENOMIC DNA]</scope>
    <source>
        <strain evidence="17">Bchr_013</strain>
    </source>
</reference>
<dbReference type="SMART" id="SM00407">
    <property type="entry name" value="IGc1"/>
    <property type="match status" value="1"/>
</dbReference>
<dbReference type="InterPro" id="IPR013106">
    <property type="entry name" value="Ig_V-set"/>
</dbReference>
<dbReference type="InterPro" id="IPR013783">
    <property type="entry name" value="Ig-like_fold"/>
</dbReference>
<feature type="region of interest" description="Disordered" evidence="14">
    <location>
        <begin position="554"/>
        <end position="606"/>
    </location>
</feature>
<feature type="region of interest" description="Disordered" evidence="14">
    <location>
        <begin position="93"/>
        <end position="133"/>
    </location>
</feature>
<dbReference type="SMART" id="SM00398">
    <property type="entry name" value="HMG"/>
    <property type="match status" value="1"/>
</dbReference>
<feature type="DNA-binding region" description="HMG box" evidence="13">
    <location>
        <begin position="133"/>
        <end position="201"/>
    </location>
</feature>
<evidence type="ECO:0000313" key="18">
    <source>
        <dbReference type="Proteomes" id="UP000886611"/>
    </source>
</evidence>
<dbReference type="InterPro" id="IPR052412">
    <property type="entry name" value="CC-Dev_Transcription_Reg"/>
</dbReference>
<dbReference type="InterPro" id="IPR009071">
    <property type="entry name" value="HMG_box_dom"/>
</dbReference>
<comment type="caution">
    <text evidence="17">The sequence shown here is derived from an EMBL/GenBank/DDBJ whole genome shotgun (WGS) entry which is preliminary data.</text>
</comment>
<dbReference type="InterPro" id="IPR036179">
    <property type="entry name" value="Ig-like_dom_sf"/>
</dbReference>
<feature type="region of interest" description="Disordered" evidence="14">
    <location>
        <begin position="636"/>
        <end position="660"/>
    </location>
</feature>
<feature type="domain" description="Ig-like" evidence="16">
    <location>
        <begin position="1021"/>
        <end position="1113"/>
    </location>
</feature>
<dbReference type="PANTHER" id="PTHR13059:SF10">
    <property type="entry name" value="HMG BOX TRANSCRIPTION FACTOR BBX"/>
    <property type="match status" value="1"/>
</dbReference>
<evidence type="ECO:0000256" key="1">
    <source>
        <dbReference type="ARBA" id="ARBA00004123"/>
    </source>
</evidence>
<dbReference type="AlphaFoldDB" id="A0A8X7WUZ6"/>
<keyword evidence="7" id="KW-0804">Transcription</keyword>
<evidence type="ECO:0000256" key="11">
    <source>
        <dbReference type="ARBA" id="ARBA00082639"/>
    </source>
</evidence>
<evidence type="ECO:0000256" key="8">
    <source>
        <dbReference type="ARBA" id="ARBA00023242"/>
    </source>
</evidence>
<evidence type="ECO:0000256" key="7">
    <source>
        <dbReference type="ARBA" id="ARBA00023163"/>
    </source>
</evidence>
<feature type="non-terminal residue" evidence="17">
    <location>
        <position position="1187"/>
    </location>
</feature>
<dbReference type="FunFam" id="1.10.30.10:FF:000014">
    <property type="entry name" value="HMG box transcription factor BBX"/>
    <property type="match status" value="1"/>
</dbReference>
<feature type="compositionally biased region" description="Polar residues" evidence="14">
    <location>
        <begin position="641"/>
        <end position="655"/>
    </location>
</feature>
<keyword evidence="2" id="KW-1017">Isopeptide bond</keyword>
<feature type="non-terminal residue" evidence="17">
    <location>
        <position position="1"/>
    </location>
</feature>
<sequence length="1187" mass="133320">MKESYSCDNRHGPTIAVLFLVPTHLFVQQGYSCKNSKGQKSGFFMASRPNHVVAMKGGSRTKDPPVEGEVSGKRPKRKCLQWHPLLSKKVLDFSEEEEEDEEEELEKEHHLNPEGLEIEADETEDEESSEQRARRPMNAFLLFCKRHRSLVRQEHPRLDNRGATKILADWWAVLEPKEKQKYTDMAKEYKDAFMKANPGYKWCPTTNKPVKTSSPTVTTRKKVWTFSPDSSKDFPIAKKTGRVEDTPQLNFAMADPTQMGGLSMLLLAGEHALTAREMCLASEGVKVEDCDKLTDITPVENPQNAETCLGKIKEENESKSQNCDTQDVLNMAQSSSSSLFSSSSSSSSSTSSTPTDVSLHETGKVEKVKKKKKKGKVDTMKTEKLMHKKNCKKRQSSESDLESVIYTIEAVAKGDWGTSDVQGEETPPKRICSSSGIRLNAMPPKKLKSKVKKLLKTKDQEQVNDSELPDLNVSMPSINVDFETMDKKMVMVETTDNCEEHVPQSPTHLLIKSEEKESSSKIENCGSRKSERTCKGALYKTLVSEGMLTSLRANVDRGKRGSGRGTTSDHEGCWTEDNWSFSQTGSSSTKKLKKSKSKDDSLPGLGKLGEEFEKKFNSLPQYSPLTFDRKNSFAMKKKKNSGNGVSEQPKQNKAIPTQDAHSVEAVQKIKKSSTLSVIASDSVGAGEPLVGSQKRKARKTKITHLVRSADGRVSPAEGPCMWYREAVLVTVEKGNSVLFNCSQKFANAAKIEFSWYKEEASPMSICEFVLENKTGNIRNCKTRLLVTESPWPMLLLQDVRVSDSGRYKCKTERFIPPPHVGDTSETNLSVVGPPDITLQYTFFNHSSDCVQLLCILEDFFPYEVNVTWWKDGRRADEGDHLKGRFFDQPVINTSLNICKPSWKSGPCMWYQEAVLVTVEKGNSVLFNCSQKFANATKIEFYWYKEEASPMSICEFVLENKSGNMRNCKTRLLVTESPWPMLLLQDVRVSDSGRYKCKTERFIPPPNVGDTSETNLSVVGPPDITLQYTFFNHSSDCVQLLCILEDFFPYEVNVTWWKDGRRVDEGDHLQGLFSDQTVIIASFNICKPSWKSGDVVSCLVNHSASASVMGKNVTLYPNKGGIAMGYAISFKKEFVEDLAKTEQSHLTGKYQLWRYLHTLYQRAMWPLKVCENPSSVVSKTDSLANGYI</sequence>
<evidence type="ECO:0000256" key="9">
    <source>
        <dbReference type="ARBA" id="ARBA00056859"/>
    </source>
</evidence>
<feature type="compositionally biased region" description="Low complexity" evidence="14">
    <location>
        <begin position="334"/>
        <end position="352"/>
    </location>
</feature>
<keyword evidence="6 13" id="KW-0238">DNA-binding</keyword>
<feature type="domain" description="Ig-like" evidence="16">
    <location>
        <begin position="719"/>
        <end position="829"/>
    </location>
</feature>
<dbReference type="Pfam" id="PF07654">
    <property type="entry name" value="C1-set"/>
    <property type="match status" value="1"/>
</dbReference>
<feature type="compositionally biased region" description="Acidic residues" evidence="14">
    <location>
        <begin position="116"/>
        <end position="128"/>
    </location>
</feature>
<dbReference type="Gene3D" id="1.10.30.10">
    <property type="entry name" value="High mobility group box domain"/>
    <property type="match status" value="1"/>
</dbReference>
<evidence type="ECO:0000256" key="3">
    <source>
        <dbReference type="ARBA" id="ARBA00022553"/>
    </source>
</evidence>
<keyword evidence="3" id="KW-0597">Phosphoprotein</keyword>
<dbReference type="Gene3D" id="2.60.40.10">
    <property type="entry name" value="Immunoglobulins"/>
    <property type="match status" value="3"/>
</dbReference>
<evidence type="ECO:0000259" key="15">
    <source>
        <dbReference type="PROSITE" id="PS50118"/>
    </source>
</evidence>
<keyword evidence="5" id="KW-0805">Transcription regulation</keyword>
<dbReference type="SUPFAM" id="SSF47095">
    <property type="entry name" value="HMG-box"/>
    <property type="match status" value="1"/>
</dbReference>
<evidence type="ECO:0000256" key="4">
    <source>
        <dbReference type="ARBA" id="ARBA00022843"/>
    </source>
</evidence>
<dbReference type="EMBL" id="JAATIS010008602">
    <property type="protein sequence ID" value="KAG2456500.1"/>
    <property type="molecule type" value="Genomic_DNA"/>
</dbReference>
<dbReference type="Pfam" id="PF07686">
    <property type="entry name" value="V-set"/>
    <property type="match status" value="2"/>
</dbReference>
<dbReference type="Pfam" id="PF09667">
    <property type="entry name" value="DUF2028"/>
    <property type="match status" value="1"/>
</dbReference>
<dbReference type="InterPro" id="IPR003597">
    <property type="entry name" value="Ig_C1-set"/>
</dbReference>
<comment type="function">
    <text evidence="9">Transcription factor that is necessary for cell cycle progression from G1 to S phase.</text>
</comment>
<gene>
    <name evidence="17" type="primary">Bbx</name>
    <name evidence="17" type="ORF">GTO96_0013172</name>
</gene>
<feature type="compositionally biased region" description="Acidic residues" evidence="14">
    <location>
        <begin position="93"/>
        <end position="105"/>
    </location>
</feature>
<accession>A0A8X7WUZ6</accession>
<dbReference type="InterPro" id="IPR007110">
    <property type="entry name" value="Ig-like_dom"/>
</dbReference>
<comment type="subcellular location">
    <subcellularLocation>
        <location evidence="1">Nucleus</location>
    </subcellularLocation>
</comment>
<dbReference type="GO" id="GO:0005634">
    <property type="term" value="C:nucleus"/>
    <property type="evidence" value="ECO:0007669"/>
    <property type="project" value="UniProtKB-SubCell"/>
</dbReference>
<dbReference type="Proteomes" id="UP000886611">
    <property type="component" value="Unassembled WGS sequence"/>
</dbReference>